<feature type="transmembrane region" description="Helical" evidence="1">
    <location>
        <begin position="257"/>
        <end position="279"/>
    </location>
</feature>
<evidence type="ECO:0000313" key="2">
    <source>
        <dbReference type="EMBL" id="CCG09240.1"/>
    </source>
</evidence>
<keyword evidence="1" id="KW-1133">Transmembrane helix</keyword>
<dbReference type="EMBL" id="HE663493">
    <property type="protein sequence ID" value="CCG09240.1"/>
    <property type="molecule type" value="Genomic_DNA"/>
</dbReference>
<protein>
    <submittedName>
        <fullName evidence="2">PepSY-associated TM helix</fullName>
    </submittedName>
</protein>
<reference evidence="2 3" key="1">
    <citation type="submission" date="2012-02" db="EMBL/GenBank/DDBJ databases">
        <title>Shotgun genome sequence of Phaeospirillum photometricum DSM 122.</title>
        <authorList>
            <person name="Duquesne K."/>
            <person name="Sturgis J."/>
        </authorList>
    </citation>
    <scope>NUCLEOTIDE SEQUENCE [LARGE SCALE GENOMIC DNA]</scope>
    <source>
        <strain evidence="3">DSM122</strain>
    </source>
</reference>
<dbReference type="Pfam" id="PF03929">
    <property type="entry name" value="PepSY_TM"/>
    <property type="match status" value="1"/>
</dbReference>
<organism evidence="2 3">
    <name type="scientific">Pararhodospirillum photometricum DSM 122</name>
    <dbReference type="NCBI Taxonomy" id="1150469"/>
    <lineage>
        <taxon>Bacteria</taxon>
        <taxon>Pseudomonadati</taxon>
        <taxon>Pseudomonadota</taxon>
        <taxon>Alphaproteobacteria</taxon>
        <taxon>Rhodospirillales</taxon>
        <taxon>Rhodospirillaceae</taxon>
        <taxon>Pararhodospirillum</taxon>
    </lineage>
</organism>
<keyword evidence="1" id="KW-0472">Membrane</keyword>
<dbReference type="AlphaFoldDB" id="H6SMV5"/>
<dbReference type="PATRIC" id="fig|1150469.3.peg.2974"/>
<feature type="transmembrane region" description="Helical" evidence="1">
    <location>
        <begin position="415"/>
        <end position="437"/>
    </location>
</feature>
<dbReference type="PANTHER" id="PTHR34219">
    <property type="entry name" value="IRON-REGULATED INNER MEMBRANE PROTEIN-RELATED"/>
    <property type="match status" value="1"/>
</dbReference>
<dbReference type="eggNOG" id="COG3182">
    <property type="taxonomic scope" value="Bacteria"/>
</dbReference>
<feature type="transmembrane region" description="Helical" evidence="1">
    <location>
        <begin position="502"/>
        <end position="520"/>
    </location>
</feature>
<name>H6SMV5_PARPM</name>
<proteinExistence type="predicted"/>
<dbReference type="InterPro" id="IPR005625">
    <property type="entry name" value="PepSY-ass_TM"/>
</dbReference>
<sequence>MGGCAGLVECAGGQRGVSSGRPALAGAGRGHRGGLGHRFPAAHRLTDCLKRRTPAMALDIVRAYRTVHTWTGILTGLALFIAFFAGALTVFKDPLTRWASPPTARPPLVLEQGPSLVARTLAAAPAAAAEFTLHLGKGEAVPGPLEWRVTPGAAPGDEPPHDSLGQRHYVAHLDEAGSLKIEEVAPSKLAEFIDVLHRVVGLPVDTDLSRWIMGVVAGLYALALLSGVILILPTLVRDLFALRPEGPIRRFWRDSHNLVGLLSLPFHLVMALTATVFAFHDQIYDLQDALIHDGRLAALWHPPAPPLSDLRPLDPARLHPPADLVAQARGLSPSFEPTHLQYLGLTGPRPVVRVWGQDPQGIASRALGGFVAFNPYSGAVLTTEYLPGHQSAAQTTISSFFALHFGSYGGTPVKVMTFVLGLAGAWLFYSGNLLWIEARRKRQGRDVRILANLTVGVCLGCLCGIAATMGAAKWLQGGGRISPSGMRVFITRCFLGAWPGRFGGAPSGPVVICWGWALFWRRRCL</sequence>
<evidence type="ECO:0000313" key="3">
    <source>
        <dbReference type="Proteomes" id="UP000033220"/>
    </source>
</evidence>
<dbReference type="Proteomes" id="UP000033220">
    <property type="component" value="Chromosome DSM 122"/>
</dbReference>
<dbReference type="HOGENOM" id="CLU_025664_1_0_5"/>
<keyword evidence="1" id="KW-0812">Transmembrane</keyword>
<dbReference type="PANTHER" id="PTHR34219:SF9">
    <property type="entry name" value="IRON-REGULATED INNER MEMBRANE PROTEIN"/>
    <property type="match status" value="1"/>
</dbReference>
<dbReference type="STRING" id="1150469.RSPPHO_02614"/>
<accession>H6SMV5</accession>
<feature type="transmembrane region" description="Helical" evidence="1">
    <location>
        <begin position="211"/>
        <end position="236"/>
    </location>
</feature>
<feature type="transmembrane region" description="Helical" evidence="1">
    <location>
        <begin position="70"/>
        <end position="91"/>
    </location>
</feature>
<keyword evidence="3" id="KW-1185">Reference proteome</keyword>
<gene>
    <name evidence="2" type="ORF">RSPPHO_02614</name>
</gene>
<feature type="transmembrane region" description="Helical" evidence="1">
    <location>
        <begin position="449"/>
        <end position="472"/>
    </location>
</feature>
<evidence type="ECO:0000256" key="1">
    <source>
        <dbReference type="SAM" id="Phobius"/>
    </source>
</evidence>
<dbReference type="KEGG" id="rpm:RSPPHO_02614"/>